<keyword evidence="4" id="KW-0119">Carbohydrate metabolism</keyword>
<dbReference type="GO" id="GO:0004553">
    <property type="term" value="F:hydrolase activity, hydrolyzing O-glycosyl compounds"/>
    <property type="evidence" value="ECO:0007669"/>
    <property type="project" value="InterPro"/>
</dbReference>
<protein>
    <submittedName>
        <fullName evidence="7">Endoglucanase</fullName>
    </submittedName>
</protein>
<proteinExistence type="inferred from homology"/>
<feature type="domain" description="Ricin B lectin" evidence="6">
    <location>
        <begin position="419"/>
        <end position="557"/>
    </location>
</feature>
<accession>A0A1B2DQM8</accession>
<keyword evidence="4" id="KW-0624">Polysaccharide degradation</keyword>
<gene>
    <name evidence="7" type="ORF">BBD42_28615</name>
</gene>
<reference evidence="7" key="1">
    <citation type="submission" date="2016-08" db="EMBL/GenBank/DDBJ databases">
        <title>Complete Genome Seqeunce of Paenibacillus sp. BIHB 4019 from tea rhizoplane.</title>
        <authorList>
            <person name="Thakur R."/>
            <person name="Swarnkar M.K."/>
            <person name="Gulati A."/>
        </authorList>
    </citation>
    <scope>NUCLEOTIDE SEQUENCE [LARGE SCALE GENOMIC DNA]</scope>
    <source>
        <strain evidence="7">BIHB4019</strain>
    </source>
</reference>
<comment type="similarity">
    <text evidence="5">Belongs to the glycosyl hydrolase 5 (cellulase A) family.</text>
</comment>
<organism evidence="7">
    <name type="scientific">Paenibacillus sp. BIHB 4019</name>
    <dbReference type="NCBI Taxonomy" id="1870819"/>
    <lineage>
        <taxon>Bacteria</taxon>
        <taxon>Bacillati</taxon>
        <taxon>Bacillota</taxon>
        <taxon>Bacilli</taxon>
        <taxon>Bacillales</taxon>
        <taxon>Paenibacillaceae</taxon>
        <taxon>Paenibacillus</taxon>
    </lineage>
</organism>
<dbReference type="AlphaFoldDB" id="A0A1B2DQM8"/>
<dbReference type="Pfam" id="PF14200">
    <property type="entry name" value="RicinB_lectin_2"/>
    <property type="match status" value="2"/>
</dbReference>
<dbReference type="InterPro" id="IPR017853">
    <property type="entry name" value="GH"/>
</dbReference>
<dbReference type="PROSITE" id="PS00659">
    <property type="entry name" value="GLYCOSYL_HYDROL_F5"/>
    <property type="match status" value="1"/>
</dbReference>
<dbReference type="Gene3D" id="3.20.20.80">
    <property type="entry name" value="Glycosidases"/>
    <property type="match status" value="1"/>
</dbReference>
<evidence type="ECO:0000256" key="5">
    <source>
        <dbReference type="RuleBase" id="RU361153"/>
    </source>
</evidence>
<evidence type="ECO:0000259" key="6">
    <source>
        <dbReference type="SMART" id="SM00458"/>
    </source>
</evidence>
<sequence length="560" mass="62154">MFSIFSIVLFAQVFVSNTPTYGWQGMPPISKLHVSGNKLVNSNGEPVILSGWFQPTAGYFTYGSSNYYLNLNDNNVHYSVLAYLKDVTDTLTNTSPKYGNSYGWYTNFVRLCIDTDYLGDVAAGTYNFAGLQAATQDIVIPFINYARTKGVYVAIDFNLTFDNGHSTTSENLAKFKEIWGYLASQTGIKSADNVMFELINEPIQSYANGHWGGDYNNTSDPDFVDHWNVLKDFQNEIIATIRNTGADNVIWAAGLGYDEFYNETVNYPITDPLNNYGYAVHWYPAYGGAFDDRAKLQAIWNQNIAVSASAYPILISETAWWKKLSGDDEYWGLFNGSSEGFGKNTKAIFTAAGNVNMVGGTSGDLFEPGPRSSNGDPTGGLKWDGNAARDGMSRFIFEWFYERAQSYPINGISNGIVSGETYKIVSRSSGKVIDIPWGQDVNGVQLQQWSDLGGKAQQWIVTNMGGGNYMIKSASATNKVIEVRNSTNYDWEKIQLMTDNGTSAQRFKINTLGNGYWSIINTKSNKAIDLFAGSLDDSAQLIQYGYLGNTSQQWKFVRVN</sequence>
<dbReference type="PROSITE" id="PS50231">
    <property type="entry name" value="RICIN_B_LECTIN"/>
    <property type="match status" value="1"/>
</dbReference>
<dbReference type="InterPro" id="IPR001547">
    <property type="entry name" value="Glyco_hydro_5"/>
</dbReference>
<evidence type="ECO:0000256" key="1">
    <source>
        <dbReference type="ARBA" id="ARBA00022801"/>
    </source>
</evidence>
<dbReference type="SUPFAM" id="SSF50370">
    <property type="entry name" value="Ricin B-like lectins"/>
    <property type="match status" value="1"/>
</dbReference>
<dbReference type="EMBL" id="CP016808">
    <property type="protein sequence ID" value="ANY70024.1"/>
    <property type="molecule type" value="Genomic_DNA"/>
</dbReference>
<dbReference type="SMART" id="SM00458">
    <property type="entry name" value="RICIN"/>
    <property type="match status" value="1"/>
</dbReference>
<keyword evidence="2" id="KW-0136">Cellulose degradation</keyword>
<dbReference type="Pfam" id="PF00150">
    <property type="entry name" value="Cellulase"/>
    <property type="match status" value="1"/>
</dbReference>
<dbReference type="InterPro" id="IPR018087">
    <property type="entry name" value="Glyco_hydro_5_CS"/>
</dbReference>
<evidence type="ECO:0000313" key="7">
    <source>
        <dbReference type="EMBL" id="ANY70024.1"/>
    </source>
</evidence>
<evidence type="ECO:0000256" key="4">
    <source>
        <dbReference type="ARBA" id="ARBA00023326"/>
    </source>
</evidence>
<dbReference type="CDD" id="cd00161">
    <property type="entry name" value="beta-trefoil_Ricin-like"/>
    <property type="match status" value="1"/>
</dbReference>
<dbReference type="InterPro" id="IPR000772">
    <property type="entry name" value="Ricin_B_lectin"/>
</dbReference>
<evidence type="ECO:0000256" key="3">
    <source>
        <dbReference type="ARBA" id="ARBA00023295"/>
    </source>
</evidence>
<keyword evidence="3 5" id="KW-0326">Glycosidase</keyword>
<dbReference type="InterPro" id="IPR035992">
    <property type="entry name" value="Ricin_B-like_lectins"/>
</dbReference>
<keyword evidence="1 5" id="KW-0378">Hydrolase</keyword>
<dbReference type="GO" id="GO:0030245">
    <property type="term" value="P:cellulose catabolic process"/>
    <property type="evidence" value="ECO:0007669"/>
    <property type="project" value="UniProtKB-KW"/>
</dbReference>
<evidence type="ECO:0000256" key="2">
    <source>
        <dbReference type="ARBA" id="ARBA00023001"/>
    </source>
</evidence>
<dbReference type="Gene3D" id="2.80.10.50">
    <property type="match status" value="3"/>
</dbReference>
<name>A0A1B2DQM8_9BACL</name>
<dbReference type="SUPFAM" id="SSF51445">
    <property type="entry name" value="(Trans)glycosidases"/>
    <property type="match status" value="1"/>
</dbReference>